<keyword evidence="1" id="KW-0472">Membrane</keyword>
<keyword evidence="3" id="KW-1185">Reference proteome</keyword>
<comment type="caution">
    <text evidence="2">The sequence shown here is derived from an EMBL/GenBank/DDBJ whole genome shotgun (WGS) entry which is preliminary data.</text>
</comment>
<evidence type="ECO:0000313" key="3">
    <source>
        <dbReference type="Proteomes" id="UP000199598"/>
    </source>
</evidence>
<accession>A0A1I3V679</accession>
<evidence type="ECO:0000313" key="2">
    <source>
        <dbReference type="EMBL" id="SFJ90652.1"/>
    </source>
</evidence>
<dbReference type="Proteomes" id="UP000199598">
    <property type="component" value="Unassembled WGS sequence"/>
</dbReference>
<protein>
    <submittedName>
        <fullName evidence="2">Uncharacterized protein</fullName>
    </submittedName>
</protein>
<proteinExistence type="predicted"/>
<name>A0A1I3V679_9HYPH</name>
<evidence type="ECO:0000256" key="1">
    <source>
        <dbReference type="SAM" id="Phobius"/>
    </source>
</evidence>
<reference evidence="2 3" key="1">
    <citation type="submission" date="2016-10" db="EMBL/GenBank/DDBJ databases">
        <authorList>
            <person name="Varghese N."/>
            <person name="Submissions S."/>
        </authorList>
    </citation>
    <scope>NUCLEOTIDE SEQUENCE [LARGE SCALE GENOMIC DNA]</scope>
    <source>
        <strain evidence="2 3">DSM 16392</strain>
    </source>
</reference>
<dbReference type="EMBL" id="FOSK01000001">
    <property type="protein sequence ID" value="SFJ90652.1"/>
    <property type="molecule type" value="Genomic_DNA"/>
</dbReference>
<feature type="transmembrane region" description="Helical" evidence="1">
    <location>
        <begin position="90"/>
        <end position="112"/>
    </location>
</feature>
<organism evidence="2 3">
    <name type="scientific">Pseudovibrio ascidiaceicola</name>
    <dbReference type="NCBI Taxonomy" id="285279"/>
    <lineage>
        <taxon>Bacteria</taxon>
        <taxon>Pseudomonadati</taxon>
        <taxon>Pseudomonadota</taxon>
        <taxon>Alphaproteobacteria</taxon>
        <taxon>Hyphomicrobiales</taxon>
        <taxon>Stappiaceae</taxon>
        <taxon>Pseudovibrio</taxon>
    </lineage>
</organism>
<keyword evidence="1" id="KW-0812">Transmembrane</keyword>
<feature type="transmembrane region" description="Helical" evidence="1">
    <location>
        <begin position="53"/>
        <end position="78"/>
    </location>
</feature>
<sequence>MFSMIEERIDPQISELYKYSSSHEDYFINYGYNGHKDLILNKFFIVATSIPSLIIATFTLFFAGLIMYVGVSSLIFLYQSPEWSILIKTALILTVTGQIGIILRYILLYFPLTINDWSENTRLAILEQTNSDQHKNRLNEVFGEYNKNKFSLDKEIKKFELVHGTINKRT</sequence>
<keyword evidence="1" id="KW-1133">Transmembrane helix</keyword>
<gene>
    <name evidence="2" type="ORF">SAMN04488518_101212</name>
</gene>